<feature type="domain" description="OmpR/PhoB-type" evidence="7">
    <location>
        <begin position="12"/>
        <end position="128"/>
    </location>
</feature>
<gene>
    <name evidence="8" type="ORF">SAMN05421748_114108</name>
</gene>
<reference evidence="8 9" key="1">
    <citation type="submission" date="2017-09" db="EMBL/GenBank/DDBJ databases">
        <authorList>
            <person name="Ehlers B."/>
            <person name="Leendertz F.H."/>
        </authorList>
    </citation>
    <scope>NUCLEOTIDE SEQUENCE [LARGE SCALE GENOMIC DNA]</scope>
    <source>
        <strain evidence="8 9">CGMCC 4.6857</strain>
    </source>
</reference>
<dbReference type="SUPFAM" id="SSF46894">
    <property type="entry name" value="C-terminal effector domain of the bipartite response regulators"/>
    <property type="match status" value="1"/>
</dbReference>
<evidence type="ECO:0000256" key="1">
    <source>
        <dbReference type="ARBA" id="ARBA00005820"/>
    </source>
</evidence>
<dbReference type="GO" id="GO:0003677">
    <property type="term" value="F:DNA binding"/>
    <property type="evidence" value="ECO:0007669"/>
    <property type="project" value="UniProtKB-UniRule"/>
</dbReference>
<evidence type="ECO:0000256" key="6">
    <source>
        <dbReference type="SAM" id="MobiDB-lite"/>
    </source>
</evidence>
<dbReference type="SUPFAM" id="SSF48452">
    <property type="entry name" value="TPR-like"/>
    <property type="match status" value="1"/>
</dbReference>
<dbReference type="AlphaFoldDB" id="A0A285J171"/>
<dbReference type="OrthoDB" id="7628974at2"/>
<feature type="region of interest" description="Disordered" evidence="6">
    <location>
        <begin position="16"/>
        <end position="48"/>
    </location>
</feature>
<dbReference type="InterPro" id="IPR027417">
    <property type="entry name" value="P-loop_NTPase"/>
</dbReference>
<accession>A0A285J171</accession>
<evidence type="ECO:0000256" key="5">
    <source>
        <dbReference type="PROSITE-ProRule" id="PRU01091"/>
    </source>
</evidence>
<dbReference type="SMART" id="SM00862">
    <property type="entry name" value="Trans_reg_C"/>
    <property type="match status" value="1"/>
</dbReference>
<organism evidence="8 9">
    <name type="scientific">Paractinoplanes atraurantiacus</name>
    <dbReference type="NCBI Taxonomy" id="1036182"/>
    <lineage>
        <taxon>Bacteria</taxon>
        <taxon>Bacillati</taxon>
        <taxon>Actinomycetota</taxon>
        <taxon>Actinomycetes</taxon>
        <taxon>Micromonosporales</taxon>
        <taxon>Micromonosporaceae</taxon>
        <taxon>Paractinoplanes</taxon>
    </lineage>
</organism>
<dbReference type="Gene3D" id="3.40.50.300">
    <property type="entry name" value="P-loop containing nucleotide triphosphate hydrolases"/>
    <property type="match status" value="1"/>
</dbReference>
<name>A0A285J171_9ACTN</name>
<dbReference type="GO" id="GO:0006355">
    <property type="term" value="P:regulation of DNA-templated transcription"/>
    <property type="evidence" value="ECO:0007669"/>
    <property type="project" value="InterPro"/>
</dbReference>
<evidence type="ECO:0000313" key="8">
    <source>
        <dbReference type="EMBL" id="SNY53637.1"/>
    </source>
</evidence>
<keyword evidence="2" id="KW-0805">Transcription regulation</keyword>
<evidence type="ECO:0000259" key="7">
    <source>
        <dbReference type="PROSITE" id="PS51755"/>
    </source>
</evidence>
<dbReference type="InterPro" id="IPR036388">
    <property type="entry name" value="WH-like_DNA-bd_sf"/>
</dbReference>
<dbReference type="InterPro" id="IPR001867">
    <property type="entry name" value="OmpR/PhoB-type_DNA-bd"/>
</dbReference>
<sequence length="571" mass="61763">MTSPVRRSSVIRLVLRRPGEAHRTGHEGRRSALRHPGPGGDPPGSHPIPLHGFQQRLLIALLLARAGAAVPLDDLISLLWAEKETPPSAANVVHRHIGRIRRLLEPGLAVRKPGRFLVAAAGGYRLIAASSDLRQMRTLRDRALGAWRTGRAPDAAGLFAQALGLRRGRTAAGLEPACLTHPDFTAIEAEWLSVVREAADFFLGQGQSHRVLPALRQAADLAPLDESLHSRLLQALRADGRTAQAVQAYEGIRLRLSAEIGQVLRWLAGPIPVLTVDGVPGVGKTTLALHLLHRLAGEFPDGRLHVDLRGFTPGATPLEPAEALRLLLGQLGVVRMPVELHGLAGLYRSLLAAKRILVVLDNAHDPEQIRHLLPGTPRCPVILTSRRRLGLAHTACSLSLDLPTHAQARELLIGRLGATRLTDDHIDRLVTACGRLPLALSLVARSARPRPTLRQVARLDRLRASFDRSYSDLSPPAARTLQLLSRHPNGDVTVAGTAALTGTPGRTARSALAELHRSGLLTELAPGRFGLPDLLHAYAAGLTDTEMFTHSRQLRRQVADQRGREAWESAA</sequence>
<dbReference type="SUPFAM" id="SSF52540">
    <property type="entry name" value="P-loop containing nucleoside triphosphate hydrolases"/>
    <property type="match status" value="1"/>
</dbReference>
<keyword evidence="3 5" id="KW-0238">DNA-binding</keyword>
<keyword evidence="9" id="KW-1185">Reference proteome</keyword>
<dbReference type="InterPro" id="IPR011990">
    <property type="entry name" value="TPR-like_helical_dom_sf"/>
</dbReference>
<dbReference type="InterPro" id="IPR051677">
    <property type="entry name" value="AfsR-DnrI-RedD_regulator"/>
</dbReference>
<evidence type="ECO:0000256" key="4">
    <source>
        <dbReference type="ARBA" id="ARBA00023163"/>
    </source>
</evidence>
<dbReference type="InterPro" id="IPR016032">
    <property type="entry name" value="Sig_transdc_resp-reg_C-effctor"/>
</dbReference>
<keyword evidence="4" id="KW-0804">Transcription</keyword>
<dbReference type="RefSeq" id="WP_097323193.1">
    <property type="nucleotide sequence ID" value="NZ_OBDY01000014.1"/>
</dbReference>
<dbReference type="SMART" id="SM01043">
    <property type="entry name" value="BTAD"/>
    <property type="match status" value="1"/>
</dbReference>
<dbReference type="InterPro" id="IPR005158">
    <property type="entry name" value="BTAD"/>
</dbReference>
<feature type="compositionally biased region" description="Basic and acidic residues" evidence="6">
    <location>
        <begin position="17"/>
        <end position="30"/>
    </location>
</feature>
<feature type="DNA-binding region" description="OmpR/PhoB-type" evidence="5">
    <location>
        <begin position="12"/>
        <end position="128"/>
    </location>
</feature>
<evidence type="ECO:0000313" key="9">
    <source>
        <dbReference type="Proteomes" id="UP000219612"/>
    </source>
</evidence>
<dbReference type="PRINTS" id="PR00364">
    <property type="entry name" value="DISEASERSIST"/>
</dbReference>
<dbReference type="PANTHER" id="PTHR35807">
    <property type="entry name" value="TRANSCRIPTIONAL REGULATOR REDD-RELATED"/>
    <property type="match status" value="1"/>
</dbReference>
<dbReference type="PROSITE" id="PS51755">
    <property type="entry name" value="OMPR_PHOB"/>
    <property type="match status" value="1"/>
</dbReference>
<evidence type="ECO:0000256" key="3">
    <source>
        <dbReference type="ARBA" id="ARBA00023125"/>
    </source>
</evidence>
<dbReference type="GO" id="GO:0000160">
    <property type="term" value="P:phosphorelay signal transduction system"/>
    <property type="evidence" value="ECO:0007669"/>
    <property type="project" value="InterPro"/>
</dbReference>
<dbReference type="EMBL" id="OBDY01000014">
    <property type="protein sequence ID" value="SNY53637.1"/>
    <property type="molecule type" value="Genomic_DNA"/>
</dbReference>
<dbReference type="PANTHER" id="PTHR35807:SF1">
    <property type="entry name" value="TRANSCRIPTIONAL REGULATOR REDD"/>
    <property type="match status" value="1"/>
</dbReference>
<proteinExistence type="inferred from homology"/>
<comment type="similarity">
    <text evidence="1">Belongs to the AfsR/DnrI/RedD regulatory family.</text>
</comment>
<dbReference type="Gene3D" id="1.10.10.10">
    <property type="entry name" value="Winged helix-like DNA-binding domain superfamily/Winged helix DNA-binding domain"/>
    <property type="match status" value="1"/>
</dbReference>
<evidence type="ECO:0000256" key="2">
    <source>
        <dbReference type="ARBA" id="ARBA00023015"/>
    </source>
</evidence>
<dbReference type="Pfam" id="PF03704">
    <property type="entry name" value="BTAD"/>
    <property type="match status" value="1"/>
</dbReference>
<protein>
    <submittedName>
        <fullName evidence="8">DNA-binding transcriptional activator of the SARP family</fullName>
    </submittedName>
</protein>
<dbReference type="Proteomes" id="UP000219612">
    <property type="component" value="Unassembled WGS sequence"/>
</dbReference>